<dbReference type="Proteomes" id="UP000829398">
    <property type="component" value="Chromosome 4"/>
</dbReference>
<sequence length="274" mass="29663">MSNPLDMTLDEIIRNKKRSRGQNSHFRGSNTGSGGTGPQRRAPPNHDRTGTAPYRPVKQNAMKAPVQVSTEAIKTQPSKMAARGGISTYGGTRLYISNLHYGVSDEDIEMLFSSVGELKTRAIHYDRSGRSKGTAEVSYFRQVDAQAAMKRFNNAHLDGKPLKIEFVGVQLVAPRPVPPTKNSIVGNPNVLFTRLIMCYLLYHSALTTVPITVIDSGASRVGAGERLRGDAFSAGGSRGLASGGGNGNHHEKKLAAEDLDADLDQYLLEARSKK</sequence>
<reference evidence="2" key="1">
    <citation type="journal article" date="2023" name="Hortic. Res.">
        <title>A chromosome-level phased genome enabling allele-level studies in sweet orange: a case study on citrus Huanglongbing tolerance.</title>
        <authorList>
            <person name="Wu B."/>
            <person name="Yu Q."/>
            <person name="Deng Z."/>
            <person name="Duan Y."/>
            <person name="Luo F."/>
            <person name="Gmitter F. Jr."/>
        </authorList>
    </citation>
    <scope>NUCLEOTIDE SEQUENCE [LARGE SCALE GENOMIC DNA]</scope>
    <source>
        <strain evidence="2">cv. Valencia</strain>
    </source>
</reference>
<accession>A0ACB8L2Y4</accession>
<evidence type="ECO:0000313" key="2">
    <source>
        <dbReference type="Proteomes" id="UP000829398"/>
    </source>
</evidence>
<evidence type="ECO:0000313" key="1">
    <source>
        <dbReference type="EMBL" id="KAH9767756.1"/>
    </source>
</evidence>
<proteinExistence type="predicted"/>
<keyword evidence="2" id="KW-1185">Reference proteome</keyword>
<comment type="caution">
    <text evidence="1">The sequence shown here is derived from an EMBL/GenBank/DDBJ whole genome shotgun (WGS) entry which is preliminary data.</text>
</comment>
<dbReference type="EMBL" id="CM039173">
    <property type="protein sequence ID" value="KAH9767756.1"/>
    <property type="molecule type" value="Genomic_DNA"/>
</dbReference>
<protein>
    <submittedName>
        <fullName evidence="1">THO complex subunit 4B</fullName>
    </submittedName>
</protein>
<organism evidence="1 2">
    <name type="scientific">Citrus sinensis</name>
    <name type="common">Sweet orange</name>
    <name type="synonym">Citrus aurantium var. sinensis</name>
    <dbReference type="NCBI Taxonomy" id="2711"/>
    <lineage>
        <taxon>Eukaryota</taxon>
        <taxon>Viridiplantae</taxon>
        <taxon>Streptophyta</taxon>
        <taxon>Embryophyta</taxon>
        <taxon>Tracheophyta</taxon>
        <taxon>Spermatophyta</taxon>
        <taxon>Magnoliopsida</taxon>
        <taxon>eudicotyledons</taxon>
        <taxon>Gunneridae</taxon>
        <taxon>Pentapetalae</taxon>
        <taxon>rosids</taxon>
        <taxon>malvids</taxon>
        <taxon>Sapindales</taxon>
        <taxon>Rutaceae</taxon>
        <taxon>Aurantioideae</taxon>
        <taxon>Citrus</taxon>
    </lineage>
</organism>
<gene>
    <name evidence="1" type="ORF">KPL71_011390</name>
</gene>
<name>A0ACB8L2Y4_CITSI</name>